<feature type="signal peptide" evidence="3">
    <location>
        <begin position="1"/>
        <end position="27"/>
    </location>
</feature>
<evidence type="ECO:0000259" key="4">
    <source>
        <dbReference type="Pfam" id="PF07731"/>
    </source>
</evidence>
<accession>Q89SV7</accession>
<dbReference type="EMBL" id="BA000040">
    <property type="protein sequence ID" value="BAC47558.1"/>
    <property type="molecule type" value="Genomic_DNA"/>
</dbReference>
<dbReference type="PhylomeDB" id="Q89SV7"/>
<dbReference type="GO" id="GO:0030288">
    <property type="term" value="C:outer membrane-bounded periplasmic space"/>
    <property type="evidence" value="ECO:0000318"/>
    <property type="project" value="GO_Central"/>
</dbReference>
<evidence type="ECO:0000256" key="3">
    <source>
        <dbReference type="SAM" id="SignalP"/>
    </source>
</evidence>
<evidence type="ECO:0000256" key="1">
    <source>
        <dbReference type="ARBA" id="ARBA00022723"/>
    </source>
</evidence>
<dbReference type="InterPro" id="IPR002355">
    <property type="entry name" value="Cu_oxidase_Cu_BS"/>
</dbReference>
<dbReference type="GO" id="GO:0016491">
    <property type="term" value="F:oxidoreductase activity"/>
    <property type="evidence" value="ECO:0000318"/>
    <property type="project" value="GO_Central"/>
</dbReference>
<dbReference type="SUPFAM" id="SSF49503">
    <property type="entry name" value="Cupredoxins"/>
    <property type="match status" value="2"/>
</dbReference>
<proteinExistence type="predicted"/>
<dbReference type="FunCoup" id="Q89SV7">
    <property type="interactions" value="118"/>
</dbReference>
<dbReference type="AlphaFoldDB" id="Q89SV7"/>
<keyword evidence="3" id="KW-0732">Signal</keyword>
<keyword evidence="2" id="KW-0560">Oxidoreductase</keyword>
<dbReference type="GO" id="GO:0005507">
    <property type="term" value="F:copper ion binding"/>
    <property type="evidence" value="ECO:0007669"/>
    <property type="project" value="InterPro"/>
</dbReference>
<dbReference type="PROSITE" id="PS00080">
    <property type="entry name" value="MULTICOPPER_OXIDASE2"/>
    <property type="match status" value="1"/>
</dbReference>
<keyword evidence="6" id="KW-1185">Reference proteome</keyword>
<feature type="chain" id="PRO_5004302537" evidence="3">
    <location>
        <begin position="28"/>
        <end position="683"/>
    </location>
</feature>
<dbReference type="PANTHER" id="PTHR11709:SF2">
    <property type="entry name" value="MULTICOPPER OXIDASE LPR1"/>
    <property type="match status" value="1"/>
</dbReference>
<feature type="domain" description="Plastocyanin-like" evidence="4">
    <location>
        <begin position="569"/>
        <end position="681"/>
    </location>
</feature>
<dbReference type="Proteomes" id="UP000002526">
    <property type="component" value="Chromosome"/>
</dbReference>
<dbReference type="KEGG" id="bja:bll2293"/>
<dbReference type="InParanoid" id="Q89SV7"/>
<dbReference type="OrthoDB" id="9757546at2"/>
<evidence type="ECO:0000313" key="6">
    <source>
        <dbReference type="Proteomes" id="UP000002526"/>
    </source>
</evidence>
<evidence type="ECO:0000256" key="2">
    <source>
        <dbReference type="ARBA" id="ARBA00023002"/>
    </source>
</evidence>
<gene>
    <name evidence="5" type="ordered locus">bll2293</name>
</gene>
<dbReference type="InterPro" id="IPR008972">
    <property type="entry name" value="Cupredoxin"/>
</dbReference>
<reference evidence="6" key="1">
    <citation type="journal article" date="2002" name="DNA Res.">
        <title>Complete genomic sequence of nitrogen-fixing symbiotic bacterium Bradyrhizobium japonicum USDA110.</title>
        <authorList>
            <person name="Kaneko T."/>
            <person name="Nakamura Y."/>
            <person name="Sato S."/>
            <person name="Minamisawa K."/>
            <person name="Uchiumi T."/>
            <person name="Sasamoto S."/>
            <person name="Watanabe A."/>
            <person name="Idesawa K."/>
            <person name="Iriguchi M."/>
            <person name="Kawashima K."/>
            <person name="Kohara M."/>
            <person name="Matsumoto M."/>
            <person name="Shimpo S."/>
            <person name="Tsuruoka H."/>
            <person name="Wada T."/>
            <person name="Yamada M."/>
            <person name="Tabata S."/>
        </authorList>
    </citation>
    <scope>NUCLEOTIDE SEQUENCE [LARGE SCALE GENOMIC DNA]</scope>
    <source>
        <strain evidence="6">JCM 10833 / BCRC 13528 / IAM 13628 / NBRC 14792 / USDA 110</strain>
    </source>
</reference>
<sequence>MPRKGPMCIFRSLCYASLLFGVLNLSAASVRGQNLSPALERCSVFPPQNRSEFCRVDREGQVPDGPATLTLELTATTGPILVAGYKIAETQNYNGSYLGPLVELRPGDLFKVRFLNALAPAGIRLGAHHHGQNASSASDQTNLHTHGLIVTPNNAAVTAKGDGDNVFAQLGRGQSLDYNIKIPTALPASILDLPSGIIPHPAGLYWYHAHLHGVSASQLAGGMSGLISIGRPDSNVVGPDDATTDALRAKTDVIHALLRDIQIVSGTTPDKAAGSPAAWMPIEDPALCLGTSAAVADRPGFCSGSDASKIWLFTVNGDRFPTWDVHSGRNLLLRIANTSASASYVLSLFDAAAPGVRVSYELLSVDGVVPTTKSAASPSPIAPVTDALRLMPAGRAEIYIRNDADNPNKRLLVLQTEGLQTGSDPSTGDNWPQVQLAQIVLEPSGPPPGTLSLRLAPQTVTTLQQPSETHPLAATALPVGCVRDLDATKLEHRRITFTQRVDGWGIRTELVAPPNLTGVHPIGMFRAVAGTTVGPIPFERYLKGDGSVNWDGGDVGSNPKSPKHVCVSLSTGHGQLWEISNPTGELHNFHIHQSKFRIATDKDLSRYGIDPQTTVTNPTAKLQNAKGADDLYIWHDTMPIEAAGRVFIVINFDAEEQIGKFVFHCHILEHEDSGLMAPVEVIP</sequence>
<dbReference type="HOGENOM" id="CLU_009100_3_0_5"/>
<dbReference type="CDD" id="cd13853">
    <property type="entry name" value="CuRO_1_Tth-MCO_like"/>
    <property type="match status" value="1"/>
</dbReference>
<protein>
    <submittedName>
        <fullName evidence="5">Bll2293 protein</fullName>
    </submittedName>
</protein>
<dbReference type="EnsemblBacteria" id="BAC47558">
    <property type="protein sequence ID" value="BAC47558"/>
    <property type="gene ID" value="BAC47558"/>
</dbReference>
<dbReference type="PROSITE" id="PS00079">
    <property type="entry name" value="MULTICOPPER_OXIDASE1"/>
    <property type="match status" value="1"/>
</dbReference>
<dbReference type="InterPro" id="IPR045087">
    <property type="entry name" value="Cu-oxidase_fam"/>
</dbReference>
<dbReference type="PANTHER" id="PTHR11709">
    <property type="entry name" value="MULTI-COPPER OXIDASE"/>
    <property type="match status" value="1"/>
</dbReference>
<name>Q89SV7_BRADU</name>
<keyword evidence="1" id="KW-0479">Metal-binding</keyword>
<dbReference type="eggNOG" id="COG2132">
    <property type="taxonomic scope" value="Bacteria"/>
</dbReference>
<dbReference type="InterPro" id="IPR033138">
    <property type="entry name" value="Cu_oxidase_CS"/>
</dbReference>
<evidence type="ECO:0000313" key="5">
    <source>
        <dbReference type="EMBL" id="BAC47558.1"/>
    </source>
</evidence>
<organism evidence="5 6">
    <name type="scientific">Bradyrhizobium diazoefficiens (strain JCM 10833 / BCRC 13528 / IAM 13628 / NBRC 14792 / USDA 110)</name>
    <dbReference type="NCBI Taxonomy" id="224911"/>
    <lineage>
        <taxon>Bacteria</taxon>
        <taxon>Pseudomonadati</taxon>
        <taxon>Pseudomonadota</taxon>
        <taxon>Alphaproteobacteria</taxon>
        <taxon>Hyphomicrobiales</taxon>
        <taxon>Nitrobacteraceae</taxon>
        <taxon>Bradyrhizobium</taxon>
    </lineage>
</organism>
<dbReference type="InterPro" id="IPR011706">
    <property type="entry name" value="Cu-oxidase_C"/>
</dbReference>
<dbReference type="PATRIC" id="fig|224911.5.peg.2223"/>
<dbReference type="Pfam" id="PF07731">
    <property type="entry name" value="Cu-oxidase_2"/>
    <property type="match status" value="1"/>
</dbReference>
<dbReference type="Gene3D" id="2.60.40.420">
    <property type="entry name" value="Cupredoxins - blue copper proteins"/>
    <property type="match status" value="3"/>
</dbReference>